<evidence type="ECO:0000256" key="4">
    <source>
        <dbReference type="ARBA" id="ARBA00022692"/>
    </source>
</evidence>
<gene>
    <name evidence="15" type="ORF">PITG_21618</name>
</gene>
<dbReference type="STRING" id="403677.D0P4C8"/>
<dbReference type="PRINTS" id="PR00169">
    <property type="entry name" value="KCHANNEL"/>
</dbReference>
<dbReference type="InterPro" id="IPR005821">
    <property type="entry name" value="Ion_trans_dom"/>
</dbReference>
<keyword evidence="7" id="KW-0630">Potassium</keyword>
<accession>D0P4C8</accession>
<dbReference type="InterPro" id="IPR028325">
    <property type="entry name" value="VG_K_chnl"/>
</dbReference>
<keyword evidence="2" id="KW-0813">Transport</keyword>
<dbReference type="Pfam" id="PF07885">
    <property type="entry name" value="Ion_trans_2"/>
    <property type="match status" value="1"/>
</dbReference>
<keyword evidence="4 12" id="KW-0812">Transmembrane</keyword>
<evidence type="ECO:0000256" key="8">
    <source>
        <dbReference type="ARBA" id="ARBA00022989"/>
    </source>
</evidence>
<dbReference type="Gene3D" id="1.20.120.350">
    <property type="entry name" value="Voltage-gated potassium channels. Chain C"/>
    <property type="match status" value="1"/>
</dbReference>
<evidence type="ECO:0000259" key="13">
    <source>
        <dbReference type="Pfam" id="PF00520"/>
    </source>
</evidence>
<keyword evidence="3" id="KW-0633">Potassium transport</keyword>
<organism evidence="15 16">
    <name type="scientific">Phytophthora infestans (strain T30-4)</name>
    <name type="common">Potato late blight agent</name>
    <dbReference type="NCBI Taxonomy" id="403677"/>
    <lineage>
        <taxon>Eukaryota</taxon>
        <taxon>Sar</taxon>
        <taxon>Stramenopiles</taxon>
        <taxon>Oomycota</taxon>
        <taxon>Peronosporomycetes</taxon>
        <taxon>Peronosporales</taxon>
        <taxon>Peronosporaceae</taxon>
        <taxon>Phytophthora</taxon>
    </lineage>
</organism>
<protein>
    <submittedName>
        <fullName evidence="15">Voltage-gated Ion Channel (VIC) Superfamily</fullName>
    </submittedName>
</protein>
<dbReference type="GO" id="GO:0008076">
    <property type="term" value="C:voltage-gated potassium channel complex"/>
    <property type="evidence" value="ECO:0007669"/>
    <property type="project" value="InterPro"/>
</dbReference>
<evidence type="ECO:0000256" key="3">
    <source>
        <dbReference type="ARBA" id="ARBA00022538"/>
    </source>
</evidence>
<keyword evidence="11" id="KW-0407">Ion channel</keyword>
<dbReference type="RefSeq" id="XP_002894845.1">
    <property type="nucleotide sequence ID" value="XM_002894799.1"/>
</dbReference>
<dbReference type="GeneID" id="9477852"/>
<keyword evidence="16" id="KW-1185">Reference proteome</keyword>
<evidence type="ECO:0000256" key="10">
    <source>
        <dbReference type="ARBA" id="ARBA00023136"/>
    </source>
</evidence>
<dbReference type="AlphaFoldDB" id="D0P4C8"/>
<evidence type="ECO:0000313" key="16">
    <source>
        <dbReference type="Proteomes" id="UP000006643"/>
    </source>
</evidence>
<dbReference type="InterPro" id="IPR027359">
    <property type="entry name" value="Volt_channel_dom_sf"/>
</dbReference>
<evidence type="ECO:0000259" key="14">
    <source>
        <dbReference type="Pfam" id="PF07885"/>
    </source>
</evidence>
<feature type="transmembrane region" description="Helical" evidence="12">
    <location>
        <begin position="202"/>
        <end position="221"/>
    </location>
</feature>
<dbReference type="OrthoDB" id="415460at2759"/>
<evidence type="ECO:0000256" key="1">
    <source>
        <dbReference type="ARBA" id="ARBA00004141"/>
    </source>
</evidence>
<feature type="transmembrane region" description="Helical" evidence="12">
    <location>
        <begin position="138"/>
        <end position="157"/>
    </location>
</feature>
<dbReference type="GO" id="GO:0001508">
    <property type="term" value="P:action potential"/>
    <property type="evidence" value="ECO:0007669"/>
    <property type="project" value="TreeGrafter"/>
</dbReference>
<dbReference type="GO" id="GO:0005249">
    <property type="term" value="F:voltage-gated potassium channel activity"/>
    <property type="evidence" value="ECO:0007669"/>
    <property type="project" value="InterPro"/>
</dbReference>
<name>D0P4C8_PHYIT</name>
<dbReference type="InParanoid" id="D0P4C8"/>
<comment type="subcellular location">
    <subcellularLocation>
        <location evidence="1">Membrane</location>
        <topology evidence="1">Multi-pass membrane protein</topology>
    </subcellularLocation>
</comment>
<evidence type="ECO:0000256" key="9">
    <source>
        <dbReference type="ARBA" id="ARBA00023065"/>
    </source>
</evidence>
<dbReference type="Proteomes" id="UP000006643">
    <property type="component" value="Unassembled WGS sequence"/>
</dbReference>
<feature type="domain" description="Potassium channel" evidence="14">
    <location>
        <begin position="151"/>
        <end position="221"/>
    </location>
</feature>
<proteinExistence type="predicted"/>
<evidence type="ECO:0000256" key="6">
    <source>
        <dbReference type="ARBA" id="ARBA00022882"/>
    </source>
</evidence>
<dbReference type="SUPFAM" id="SSF81324">
    <property type="entry name" value="Voltage-gated potassium channels"/>
    <property type="match status" value="1"/>
</dbReference>
<keyword evidence="10 12" id="KW-0472">Membrane</keyword>
<feature type="transmembrane region" description="Helical" evidence="12">
    <location>
        <begin position="177"/>
        <end position="195"/>
    </location>
</feature>
<evidence type="ECO:0000256" key="2">
    <source>
        <dbReference type="ARBA" id="ARBA00022448"/>
    </source>
</evidence>
<sequence>MVDPNSSRGASLYSFFIAYAAFTSCFILFLQTLDGPNPHHRSEPEYPKLPNESGYYDADLVFTIIFTPELLVRLVIWPSLWREHEYLTERRLKPFLRDFFNWFDVAAIVPFYIDLTFGKEKSFVIMRLCRLLPIRASVAPISVALIFFTEIVLFFSLDMYMVDPSYDRNKPGFSDLLTTGYFVVVTVATIGYGDITSTKGNVASRCFAVMTILSGTLFFSMQRESRSSSNFKQGACGEGL</sequence>
<dbReference type="PANTHER" id="PTHR11537:SF254">
    <property type="entry name" value="POTASSIUM VOLTAGE-GATED CHANNEL PROTEIN SHAB"/>
    <property type="match status" value="1"/>
</dbReference>
<dbReference type="Gene3D" id="1.10.287.70">
    <property type="match status" value="1"/>
</dbReference>
<dbReference type="eggNOG" id="KOG4390">
    <property type="taxonomic scope" value="Eukaryota"/>
</dbReference>
<feature type="transmembrane region" description="Helical" evidence="12">
    <location>
        <begin position="12"/>
        <end position="33"/>
    </location>
</feature>
<keyword evidence="5" id="KW-0631">Potassium channel</keyword>
<dbReference type="EMBL" id="DS028554">
    <property type="protein sequence ID" value="EEY64848.1"/>
    <property type="molecule type" value="Genomic_DNA"/>
</dbReference>
<evidence type="ECO:0000256" key="11">
    <source>
        <dbReference type="ARBA" id="ARBA00023303"/>
    </source>
</evidence>
<dbReference type="KEGG" id="pif:PITG_21618"/>
<feature type="transmembrane region" description="Helical" evidence="12">
    <location>
        <begin position="54"/>
        <end position="79"/>
    </location>
</feature>
<evidence type="ECO:0000313" key="15">
    <source>
        <dbReference type="EMBL" id="EEY64848.1"/>
    </source>
</evidence>
<dbReference type="InterPro" id="IPR013099">
    <property type="entry name" value="K_chnl_dom"/>
</dbReference>
<dbReference type="HOGENOM" id="CLU_1158330_0_0_1"/>
<feature type="domain" description="Ion transport" evidence="13">
    <location>
        <begin position="11"/>
        <end position="132"/>
    </location>
</feature>
<keyword evidence="9" id="KW-0406">Ion transport</keyword>
<reference evidence="16" key="1">
    <citation type="journal article" date="2009" name="Nature">
        <title>Genome sequence and analysis of the Irish potato famine pathogen Phytophthora infestans.</title>
        <authorList>
            <consortium name="The Broad Institute Genome Sequencing Platform"/>
            <person name="Haas B.J."/>
            <person name="Kamoun S."/>
            <person name="Zody M.C."/>
            <person name="Jiang R.H."/>
            <person name="Handsaker R.E."/>
            <person name="Cano L.M."/>
            <person name="Grabherr M."/>
            <person name="Kodira C.D."/>
            <person name="Raffaele S."/>
            <person name="Torto-Alalibo T."/>
            <person name="Bozkurt T.O."/>
            <person name="Ah-Fong A.M."/>
            <person name="Alvarado L."/>
            <person name="Anderson V.L."/>
            <person name="Armstrong M.R."/>
            <person name="Avrova A."/>
            <person name="Baxter L."/>
            <person name="Beynon J."/>
            <person name="Boevink P.C."/>
            <person name="Bollmann S.R."/>
            <person name="Bos J.I."/>
            <person name="Bulone V."/>
            <person name="Cai G."/>
            <person name="Cakir C."/>
            <person name="Carrington J.C."/>
            <person name="Chawner M."/>
            <person name="Conti L."/>
            <person name="Costanzo S."/>
            <person name="Ewan R."/>
            <person name="Fahlgren N."/>
            <person name="Fischbach M.A."/>
            <person name="Fugelstad J."/>
            <person name="Gilroy E.M."/>
            <person name="Gnerre S."/>
            <person name="Green P.J."/>
            <person name="Grenville-Briggs L.J."/>
            <person name="Griffith J."/>
            <person name="Grunwald N.J."/>
            <person name="Horn K."/>
            <person name="Horner N.R."/>
            <person name="Hu C.H."/>
            <person name="Huitema E."/>
            <person name="Jeong D.H."/>
            <person name="Jones A.M."/>
            <person name="Jones J.D."/>
            <person name="Jones R.W."/>
            <person name="Karlsson E.K."/>
            <person name="Kunjeti S.G."/>
            <person name="Lamour K."/>
            <person name="Liu Z."/>
            <person name="Ma L."/>
            <person name="Maclean D."/>
            <person name="Chibucos M.C."/>
            <person name="McDonald H."/>
            <person name="McWalters J."/>
            <person name="Meijer H.J."/>
            <person name="Morgan W."/>
            <person name="Morris P.F."/>
            <person name="Munro C.A."/>
            <person name="O'Neill K."/>
            <person name="Ospina-Giraldo M."/>
            <person name="Pinzon A."/>
            <person name="Pritchard L."/>
            <person name="Ramsahoye B."/>
            <person name="Ren Q."/>
            <person name="Restrepo S."/>
            <person name="Roy S."/>
            <person name="Sadanandom A."/>
            <person name="Savidor A."/>
            <person name="Schornack S."/>
            <person name="Schwartz D.C."/>
            <person name="Schumann U.D."/>
            <person name="Schwessinger B."/>
            <person name="Seyer L."/>
            <person name="Sharpe T."/>
            <person name="Silvar C."/>
            <person name="Song J."/>
            <person name="Studholme D.J."/>
            <person name="Sykes S."/>
            <person name="Thines M."/>
            <person name="van de Vondervoort P.J."/>
            <person name="Phuntumart V."/>
            <person name="Wawra S."/>
            <person name="Weide R."/>
            <person name="Win J."/>
            <person name="Young C."/>
            <person name="Zhou S."/>
            <person name="Fry W."/>
            <person name="Meyers B.C."/>
            <person name="van West P."/>
            <person name="Ristaino J."/>
            <person name="Govers F."/>
            <person name="Birch P.R."/>
            <person name="Whisson S.C."/>
            <person name="Judelson H.S."/>
            <person name="Nusbaum C."/>
        </authorList>
    </citation>
    <scope>NUCLEOTIDE SEQUENCE [LARGE SCALE GENOMIC DNA]</scope>
    <source>
        <strain evidence="16">T30-4</strain>
    </source>
</reference>
<evidence type="ECO:0000256" key="7">
    <source>
        <dbReference type="ARBA" id="ARBA00022958"/>
    </source>
</evidence>
<keyword evidence="6" id="KW-0851">Voltage-gated channel</keyword>
<evidence type="ECO:0000256" key="12">
    <source>
        <dbReference type="SAM" id="Phobius"/>
    </source>
</evidence>
<dbReference type="PANTHER" id="PTHR11537">
    <property type="entry name" value="VOLTAGE-GATED POTASSIUM CHANNEL"/>
    <property type="match status" value="1"/>
</dbReference>
<evidence type="ECO:0000256" key="5">
    <source>
        <dbReference type="ARBA" id="ARBA00022826"/>
    </source>
</evidence>
<dbReference type="Pfam" id="PF00520">
    <property type="entry name" value="Ion_trans"/>
    <property type="match status" value="1"/>
</dbReference>
<dbReference type="VEuPathDB" id="FungiDB:PITG_21618"/>
<keyword evidence="8 12" id="KW-1133">Transmembrane helix</keyword>